<dbReference type="InterPro" id="IPR026847">
    <property type="entry name" value="VPS13"/>
</dbReference>
<evidence type="ECO:0000256" key="1">
    <source>
        <dbReference type="ARBA" id="ARBA00006545"/>
    </source>
</evidence>
<feature type="region of interest" description="Disordered" evidence="4">
    <location>
        <begin position="224"/>
        <end position="248"/>
    </location>
</feature>
<organism evidence="8 9">
    <name type="scientific">Riccia sorocarpa</name>
    <dbReference type="NCBI Taxonomy" id="122646"/>
    <lineage>
        <taxon>Eukaryota</taxon>
        <taxon>Viridiplantae</taxon>
        <taxon>Streptophyta</taxon>
        <taxon>Embryophyta</taxon>
        <taxon>Marchantiophyta</taxon>
        <taxon>Marchantiopsida</taxon>
        <taxon>Marchantiidae</taxon>
        <taxon>Marchantiales</taxon>
        <taxon>Ricciaceae</taxon>
        <taxon>Riccia</taxon>
    </lineage>
</organism>
<evidence type="ECO:0000256" key="4">
    <source>
        <dbReference type="SAM" id="MobiDB-lite"/>
    </source>
</evidence>
<keyword evidence="3" id="KW-0445">Lipid transport</keyword>
<dbReference type="InterPro" id="IPR056748">
    <property type="entry name" value="VPS13-like_C"/>
</dbReference>
<feature type="domain" description="Chorein N-terminal" evidence="5">
    <location>
        <begin position="1"/>
        <end position="854"/>
    </location>
</feature>
<dbReference type="GO" id="GO:0006869">
    <property type="term" value="P:lipid transport"/>
    <property type="evidence" value="ECO:0007669"/>
    <property type="project" value="UniProtKB-KW"/>
</dbReference>
<dbReference type="Pfam" id="PF25036">
    <property type="entry name" value="VPS13_VAB"/>
    <property type="match status" value="2"/>
</dbReference>
<feature type="domain" description="Intermembrane lipid transfer protein VPS13-like C-terminal" evidence="7">
    <location>
        <begin position="2426"/>
        <end position="2524"/>
    </location>
</feature>
<dbReference type="Pfam" id="PF25037">
    <property type="entry name" value="VPS13_C"/>
    <property type="match status" value="1"/>
</dbReference>
<feature type="domain" description="Vacuolar protein sorting-associated protein 13 VPS13 adaptor binding" evidence="6">
    <location>
        <begin position="1345"/>
        <end position="1492"/>
    </location>
</feature>
<comment type="caution">
    <text evidence="8">The sequence shown here is derived from an EMBL/GenBank/DDBJ whole genome shotgun (WGS) entry which is preliminary data.</text>
</comment>
<dbReference type="InterPro" id="IPR009543">
    <property type="entry name" value="VPS13_VAB"/>
</dbReference>
<evidence type="ECO:0000313" key="9">
    <source>
        <dbReference type="Proteomes" id="UP001633002"/>
    </source>
</evidence>
<dbReference type="PANTHER" id="PTHR16166">
    <property type="entry name" value="VACUOLAR PROTEIN SORTING-ASSOCIATED PROTEIN VPS13"/>
    <property type="match status" value="1"/>
</dbReference>
<dbReference type="EMBL" id="JBJQOH010000007">
    <property type="protein sequence ID" value="KAL3680033.1"/>
    <property type="molecule type" value="Genomic_DNA"/>
</dbReference>
<gene>
    <name evidence="8" type="ORF">R1sor_022989</name>
</gene>
<feature type="compositionally biased region" description="Polar residues" evidence="4">
    <location>
        <begin position="1528"/>
        <end position="1539"/>
    </location>
</feature>
<proteinExistence type="inferred from homology"/>
<accession>A0ABD3GM66</accession>
<keyword evidence="2" id="KW-0813">Transport</keyword>
<protein>
    <recommendedName>
        <fullName evidence="10">Vacuolar protein sorting-associated protein</fullName>
    </recommendedName>
</protein>
<feature type="compositionally biased region" description="Polar residues" evidence="4">
    <location>
        <begin position="224"/>
        <end position="239"/>
    </location>
</feature>
<feature type="domain" description="Vacuolar protein sorting-associated protein 13 VPS13 adaptor binding" evidence="6">
    <location>
        <begin position="1613"/>
        <end position="1827"/>
    </location>
</feature>
<keyword evidence="9" id="KW-1185">Reference proteome</keyword>
<feature type="compositionally biased region" description="Polar residues" evidence="4">
    <location>
        <begin position="1555"/>
        <end position="1574"/>
    </location>
</feature>
<feature type="region of interest" description="Disordered" evidence="4">
    <location>
        <begin position="418"/>
        <end position="443"/>
    </location>
</feature>
<evidence type="ECO:0000259" key="5">
    <source>
        <dbReference type="Pfam" id="PF12624"/>
    </source>
</evidence>
<evidence type="ECO:0000313" key="8">
    <source>
        <dbReference type="EMBL" id="KAL3680033.1"/>
    </source>
</evidence>
<evidence type="ECO:0000256" key="3">
    <source>
        <dbReference type="ARBA" id="ARBA00023055"/>
    </source>
</evidence>
<dbReference type="InterPro" id="IPR026854">
    <property type="entry name" value="VPS13_N"/>
</dbReference>
<evidence type="ECO:0000256" key="2">
    <source>
        <dbReference type="ARBA" id="ARBA00022448"/>
    </source>
</evidence>
<dbReference type="Proteomes" id="UP001633002">
    <property type="component" value="Unassembled WGS sequence"/>
</dbReference>
<feature type="region of interest" description="Disordered" evidence="4">
    <location>
        <begin position="1068"/>
        <end position="1112"/>
    </location>
</feature>
<comment type="similarity">
    <text evidence="1">Belongs to the VPS13 family.</text>
</comment>
<name>A0ABD3GM66_9MARC</name>
<sequence length="2612" mass="287148">MFEGVLSQLLAGYLGHYVKGIQREQFRIGLWSGEAQLENVELRLEAFDYLQLPFSIKQGTVGKLKFQVPWQKLGWEPILISLEDVNLLAGPHEDSEWDGEASERRALAAKKAALAAAEIAKLSQRVSEDKSGETFLSYLSAKIIDNVQVTVSKVHLRYVDGETDPEAVFSFGVTLSSLAITTTDGRDHPALPSVSVAAGKGAGSKVHKLVDLQRLAVYWNTESSSMLSPGNSDTSNEPGSTGPAVSDPENAKIYLLQPTNAKLRLTVDKNASVKGGGPHYSSVSLAEGQLQQMLMLAEALSVSQLRERYARFRPPMSRPFSENTGWQRRLWQFAIQAVVSDVRRYRRKQTRNFGLFNSRRQHYVLLYKEKLEALQRVQPGKDTRFAELEEMELEFEMDEILFFRSVAENELLGSASGQDVFENAAGEPETTNGRAESREDDGALQAVPQSQRPFSQQRGWLNWLSLGLLGAAESIDAAVFPDQIIKDLCEAADFNPTSVIESGYHAKGWCRLILSVRVGEAVGILRNYETEIVSITLQRASVTSISWLDSTSVSILVPSLELVDLCTSGSQFPRILAPKARQPIRRSYSLAVQQNLGEVGVSNALVQSSSESKLEAMKDEPGTSSAGYGEQNEHVVEVKITTGSQEFGIFISVSVQPVEFVYSSTFIKQAVDFLSQPAPYEKREELVTSCLDEIVVSAGESSSRTGSTHPSKTRIRWTISVQKPTFLFPENNTVKDGVLMVFAWDSLEITSTELQSAMSSVSDIERNQRFGRGSDSSEQFEVQLTGIQVIIVSKYSNWQNKLSHDAEQQSHLLERCNLHMGIRCVPSPSTRTIRLKISGEVTPLHTQLSLWKCVALKAVVAQIMSFRNRTESEQATSSPTISRFVESSWGEQGNQLITSNDLGPAFELNLCFKVVTANLRVDGESGSSEVQKTVLVAKMHDANVRFSRWNSQKEVIAFMVNKFHVEDANEVAGSSSRDLLCPSKDFAPSPTSARKEMITAEEAKFGSSPRTSSSIKNAFAARISRSIVAGRSISAVNFHLQGMECHCHPKVMRALYWFVTAVTEAKPVDPNAGEEDDGSYAVNEGDQVSSEEVRRPSLEAGSATEDEPADGSDMPLVLEFRDLVVHLYDPGGIIAILEFGDANVSIFNPKTDHGSLKVVASARGLKIKGPVWASGNCRGEVFGSCSNGPLATLNVSVIKNRRTRSPSGLIYKLTEVNTSLHNVMDPVLPGQVMALPVHLAETGRMRWRPLGSKHLWSETQSLPNLRQLPVSHSGFHRVVCSPCHPSDATFRCCIMVTNQSVSAAESDSVTPSKGKHKLATRRSNTRDNSELGSSSGSQATDPSLFWTITLNAPLVLKNCLPFSLTAKVESGAGVANTVCALEASKGDSLFLYDIDTTHDVSLSISCPPYSPATVNLKNAVLWTTDTTTSAQTQNTRVTSVEELVLKSEINTDSPVSVKAEITIDLVSGARELRLSCPFWLYNCSDLNLAVMDGDALVIFGTVSGLQTVLEASEPEAIGTVVRRKVQMGSRSRSFTTRPPVSSRGRASAKLKGKSVESSPGGSSEQKPSAGESLSNRMVMYSPVQGTEVSEPHLRARIVPCGLNEQGKKDSSELNWSRPFLLEPPGGINIVTVPKPDNTGAYVLAVISAPTLGSSAGRTKTITFRPRFVIANVSKQALCYKQKGTDAFHRLDRGNHAQLHWHDTSREFLISVRIDDHGWDWSGGFAPDQLGDTQVKVRNHTTGTTEMLRVEVSIVGGTAGGAEGAGPAGGSLGTCLILLSNDDTGFMPYRIENFTLERLRFYQQKCEKMENMLQSYSSCTYAWDEPRRPHRLVIEIPGAGRPLGAYGLDEVREYPSITLGATSERTERKWLVHVRAEGPIRVLSIVDASVHVVKGTSPLSENFVGGQNLEPPFELFDEFSVQLAHVGFSIIDNYPQEVVYACARDLGVRFLQGQYQQILNFDVAWFQIDNQLRYAVYPVMLSVANSPPDASITNEDAGREIIDVNTPQTSGLPFRAAEESAFALSIARWRNPTGSVVCYRYISMRVEPLRLELEERVVSSLLQLTESISWSAFSRDANALPTVSSQPWSVINGSQQVGASMRPFSSAPWKYDMEQAPATGVVRFLKQVQRLEEYRCWAAAVAVEPLGWNADKLFSLARERSKAYIEILHIAPVTMSVSFSSSPWLAEEGRGAAARSLLWMTGTLLQRQVRALVDVEGAPVHLRQLKLAHPLASWDVIWGMITRHYTRQLLHEVYKVLGSADVFGNPVGFIRSVASGVWEFVSAPATSIVQSPTELVRGLAYGTRSLVTNTVFAFSNAATRFSRAARKGMTVFALDSEYDLAMQRRLHMEGSQDISVVNEFLEGLTGLLQAPIRGAEKHGLPGVLSGAALGVVGVVARPVASILEVAGMTAQSIRNSSRPAQWRASRIRLPRYVSDYSPLLVYSWERAVGQAVLLEAGGSRYKTDVDFVCMPLRDSKFVLLTETTIIRVSKRTFEDASTSNPTYGRQWNLELEAAIDDILHMDRTGTEVSVLLGPPNRPLIRPHYQGVMSSRYVTRFTPFAHETFTLESERAATDLFSMLMRLEDESRKARSKLLLASSTSLSSSDFLDLDKFF</sequence>
<reference evidence="8 9" key="1">
    <citation type="submission" date="2024-09" db="EMBL/GenBank/DDBJ databases">
        <title>Chromosome-scale assembly of Riccia sorocarpa.</title>
        <authorList>
            <person name="Paukszto L."/>
        </authorList>
    </citation>
    <scope>NUCLEOTIDE SEQUENCE [LARGE SCALE GENOMIC DNA]</scope>
    <source>
        <strain evidence="8">LP-2024</strain>
        <tissue evidence="8">Aerial parts of the thallus</tissue>
    </source>
</reference>
<evidence type="ECO:0000259" key="6">
    <source>
        <dbReference type="Pfam" id="PF25036"/>
    </source>
</evidence>
<feature type="region of interest" description="Disordered" evidence="4">
    <location>
        <begin position="1527"/>
        <end position="1574"/>
    </location>
</feature>
<dbReference type="PANTHER" id="PTHR16166:SF143">
    <property type="entry name" value="PROTEIN SORTING-ASSOCIATED PROTEIN, PUTATIVE (DUF1162)-RELATED"/>
    <property type="match status" value="1"/>
</dbReference>
<evidence type="ECO:0000259" key="7">
    <source>
        <dbReference type="Pfam" id="PF25037"/>
    </source>
</evidence>
<evidence type="ECO:0008006" key="10">
    <source>
        <dbReference type="Google" id="ProtNLM"/>
    </source>
</evidence>
<dbReference type="Pfam" id="PF12624">
    <property type="entry name" value="VPS13_N"/>
    <property type="match status" value="1"/>
</dbReference>
<feature type="region of interest" description="Disordered" evidence="4">
    <location>
        <begin position="1304"/>
        <end position="1338"/>
    </location>
</feature>